<feature type="transmembrane region" description="Helical" evidence="1">
    <location>
        <begin position="45"/>
        <end position="62"/>
    </location>
</feature>
<sequence length="221" mass="24759">MGILSRYFSTNDLSDIKNAVKEAESKTSGEIVPFFAEASHHYKEWIWLGSFIGGALGGFILLGMDIGEYRSWDYSSLESITFVWSGAFLGLVLSFFISKLRLFLVPYRSKAFFVNLKAKEAFLDEEIFRTGNRTGILIYISLYEKIVRILPDTGIANIVPKSDWDAAVNLIVQGMKSGKKKEGIVASILFCGELLVKYGIKIQKDDKNEISDEIRDGGTQL</sequence>
<dbReference type="OrthoDB" id="5825388at2"/>
<accession>A0A4R9K7B0</accession>
<dbReference type="AlphaFoldDB" id="A0A4R9K7B0"/>
<organism evidence="2 3">
    <name type="scientific">Leptospira ognonensis</name>
    <dbReference type="NCBI Taxonomy" id="2484945"/>
    <lineage>
        <taxon>Bacteria</taxon>
        <taxon>Pseudomonadati</taxon>
        <taxon>Spirochaetota</taxon>
        <taxon>Spirochaetia</taxon>
        <taxon>Leptospirales</taxon>
        <taxon>Leptospiraceae</taxon>
        <taxon>Leptospira</taxon>
    </lineage>
</organism>
<proteinExistence type="predicted"/>
<evidence type="ECO:0000256" key="1">
    <source>
        <dbReference type="SAM" id="Phobius"/>
    </source>
</evidence>
<keyword evidence="1" id="KW-0812">Transmembrane</keyword>
<evidence type="ECO:0000313" key="3">
    <source>
        <dbReference type="Proteomes" id="UP000297693"/>
    </source>
</evidence>
<comment type="caution">
    <text evidence="2">The sequence shown here is derived from an EMBL/GenBank/DDBJ whole genome shotgun (WGS) entry which is preliminary data.</text>
</comment>
<protein>
    <recommendedName>
        <fullName evidence="4">TPM domain-containing protein</fullName>
    </recommendedName>
</protein>
<feature type="transmembrane region" description="Helical" evidence="1">
    <location>
        <begin position="82"/>
        <end position="104"/>
    </location>
</feature>
<keyword evidence="3" id="KW-1185">Reference proteome</keyword>
<keyword evidence="1" id="KW-0472">Membrane</keyword>
<gene>
    <name evidence="2" type="ORF">EHQ58_03000</name>
</gene>
<evidence type="ECO:0008006" key="4">
    <source>
        <dbReference type="Google" id="ProtNLM"/>
    </source>
</evidence>
<name>A0A4R9K7B0_9LEPT</name>
<dbReference type="EMBL" id="RQGD01000010">
    <property type="protein sequence ID" value="TGL62188.1"/>
    <property type="molecule type" value="Genomic_DNA"/>
</dbReference>
<dbReference type="Gene3D" id="3.10.310.50">
    <property type="match status" value="1"/>
</dbReference>
<dbReference type="RefSeq" id="WP_135621863.1">
    <property type="nucleotide sequence ID" value="NZ_RQGD01000010.1"/>
</dbReference>
<reference evidence="2" key="1">
    <citation type="journal article" date="2019" name="PLoS Negl. Trop. Dis.">
        <title>Revisiting the worldwide diversity of Leptospira species in the environment.</title>
        <authorList>
            <person name="Vincent A.T."/>
            <person name="Schiettekatte O."/>
            <person name="Bourhy P."/>
            <person name="Veyrier F.J."/>
            <person name="Picardeau M."/>
        </authorList>
    </citation>
    <scope>NUCLEOTIDE SEQUENCE [LARGE SCALE GENOMIC DNA]</scope>
    <source>
        <strain evidence="2">201702476</strain>
    </source>
</reference>
<dbReference type="Proteomes" id="UP000297693">
    <property type="component" value="Unassembled WGS sequence"/>
</dbReference>
<evidence type="ECO:0000313" key="2">
    <source>
        <dbReference type="EMBL" id="TGL62188.1"/>
    </source>
</evidence>
<keyword evidence="1" id="KW-1133">Transmembrane helix</keyword>